<evidence type="ECO:0000313" key="8">
    <source>
        <dbReference type="Proteomes" id="UP000295110"/>
    </source>
</evidence>
<comment type="caution">
    <text evidence="7">The sequence shown here is derived from an EMBL/GenBank/DDBJ whole genome shotgun (WGS) entry which is preliminary data.</text>
</comment>
<comment type="subcellular location">
    <subcellularLocation>
        <location evidence="1">Membrane</location>
        <topology evidence="1">Single-pass membrane protein</topology>
    </subcellularLocation>
</comment>
<dbReference type="SUPFAM" id="SSF54523">
    <property type="entry name" value="Pili subunits"/>
    <property type="match status" value="1"/>
</dbReference>
<evidence type="ECO:0000256" key="1">
    <source>
        <dbReference type="ARBA" id="ARBA00004167"/>
    </source>
</evidence>
<evidence type="ECO:0000256" key="3">
    <source>
        <dbReference type="ARBA" id="ARBA00022692"/>
    </source>
</evidence>
<protein>
    <submittedName>
        <fullName evidence="7">MSHA pilin protein MshA</fullName>
    </submittedName>
</protein>
<dbReference type="OrthoDB" id="9182129at2"/>
<dbReference type="PANTHER" id="PTHR30093:SF44">
    <property type="entry name" value="TYPE II SECRETION SYSTEM CORE PROTEIN G"/>
    <property type="match status" value="1"/>
</dbReference>
<dbReference type="InterPro" id="IPR012902">
    <property type="entry name" value="N_methyl_site"/>
</dbReference>
<keyword evidence="5 6" id="KW-0472">Membrane</keyword>
<evidence type="ECO:0000256" key="4">
    <source>
        <dbReference type="ARBA" id="ARBA00022989"/>
    </source>
</evidence>
<organism evidence="7 8">
    <name type="scientific">Roseateles saccharophilus</name>
    <name type="common">Pseudomonas saccharophila</name>
    <dbReference type="NCBI Taxonomy" id="304"/>
    <lineage>
        <taxon>Bacteria</taxon>
        <taxon>Pseudomonadati</taxon>
        <taxon>Pseudomonadota</taxon>
        <taxon>Betaproteobacteria</taxon>
        <taxon>Burkholderiales</taxon>
        <taxon>Sphaerotilaceae</taxon>
        <taxon>Roseateles</taxon>
    </lineage>
</organism>
<evidence type="ECO:0000256" key="6">
    <source>
        <dbReference type="SAM" id="Phobius"/>
    </source>
</evidence>
<dbReference type="Proteomes" id="UP000295110">
    <property type="component" value="Unassembled WGS sequence"/>
</dbReference>
<dbReference type="Gene3D" id="3.30.700.10">
    <property type="entry name" value="Glycoprotein, Type 4 Pilin"/>
    <property type="match status" value="1"/>
</dbReference>
<keyword evidence="8" id="KW-1185">Reference proteome</keyword>
<keyword evidence="3 6" id="KW-0812">Transmembrane</keyword>
<dbReference type="InterPro" id="IPR045584">
    <property type="entry name" value="Pilin-like"/>
</dbReference>
<gene>
    <name evidence="7" type="ORF">EV671_101920</name>
</gene>
<keyword evidence="2" id="KW-0488">Methylation</keyword>
<name>A0A4R3UQC8_ROSSA</name>
<evidence type="ECO:0000313" key="7">
    <source>
        <dbReference type="EMBL" id="TCU93222.1"/>
    </source>
</evidence>
<keyword evidence="4 6" id="KW-1133">Transmembrane helix</keyword>
<dbReference type="Pfam" id="PF07963">
    <property type="entry name" value="N_methyl"/>
    <property type="match status" value="1"/>
</dbReference>
<evidence type="ECO:0000256" key="5">
    <source>
        <dbReference type="ARBA" id="ARBA00023136"/>
    </source>
</evidence>
<dbReference type="GO" id="GO:0016020">
    <property type="term" value="C:membrane"/>
    <property type="evidence" value="ECO:0007669"/>
    <property type="project" value="UniProtKB-SubCell"/>
</dbReference>
<dbReference type="AlphaFoldDB" id="A0A4R3UQC8"/>
<feature type="transmembrane region" description="Helical" evidence="6">
    <location>
        <begin position="41"/>
        <end position="60"/>
    </location>
</feature>
<proteinExistence type="predicted"/>
<sequence length="124" mass="12246">MNKTRQAGFTLIELVMVIVILGVLAAVALPKFVSVDSDARASALNGVAGALSSASAINYASRKANSTKGNAVANCTDVATSMQGGLPTGYTITAATVAVDATVSCTLTQTTGGATATFTATGIS</sequence>
<feature type="transmembrane region" description="Helical" evidence="6">
    <location>
        <begin position="7"/>
        <end position="29"/>
    </location>
</feature>
<evidence type="ECO:0000256" key="2">
    <source>
        <dbReference type="ARBA" id="ARBA00022481"/>
    </source>
</evidence>
<dbReference type="PANTHER" id="PTHR30093">
    <property type="entry name" value="GENERAL SECRETION PATHWAY PROTEIN G"/>
    <property type="match status" value="1"/>
</dbReference>
<accession>A0A4R3UQC8</accession>
<reference evidence="7 8" key="1">
    <citation type="submission" date="2019-03" db="EMBL/GenBank/DDBJ databases">
        <title>Genomic Encyclopedia of Type Strains, Phase IV (KMG-IV): sequencing the most valuable type-strain genomes for metagenomic binning, comparative biology and taxonomic classification.</title>
        <authorList>
            <person name="Goeker M."/>
        </authorList>
    </citation>
    <scope>NUCLEOTIDE SEQUENCE [LARGE SCALE GENOMIC DNA]</scope>
    <source>
        <strain evidence="7 8">DSM 654</strain>
    </source>
</reference>
<dbReference type="RefSeq" id="WP_132573410.1">
    <property type="nucleotide sequence ID" value="NZ_CBCSGL010000017.1"/>
</dbReference>
<dbReference type="EMBL" id="SMBU01000019">
    <property type="protein sequence ID" value="TCU93222.1"/>
    <property type="molecule type" value="Genomic_DNA"/>
</dbReference>
<dbReference type="NCBIfam" id="TIGR02532">
    <property type="entry name" value="IV_pilin_GFxxxE"/>
    <property type="match status" value="1"/>
</dbReference>
<dbReference type="PROSITE" id="PS00409">
    <property type="entry name" value="PROKAR_NTER_METHYL"/>
    <property type="match status" value="1"/>
</dbReference>